<dbReference type="Proteomes" id="UP000182932">
    <property type="component" value="Unassembled WGS sequence"/>
</dbReference>
<dbReference type="InterPro" id="IPR002716">
    <property type="entry name" value="PIN_dom"/>
</dbReference>
<reference evidence="3 4" key="1">
    <citation type="submission" date="2016-10" db="EMBL/GenBank/DDBJ databases">
        <authorList>
            <person name="Varghese N."/>
            <person name="Submissions S."/>
        </authorList>
    </citation>
    <scope>NUCLEOTIDE SEQUENCE [LARGE SCALE GENOMIC DNA]</scope>
    <source>
        <strain evidence="3 4">FF3</strain>
    </source>
</reference>
<dbReference type="GeneID" id="80820326"/>
<evidence type="ECO:0000259" key="2">
    <source>
        <dbReference type="Pfam" id="PF26343"/>
    </source>
</evidence>
<dbReference type="AlphaFoldDB" id="A0A975WDT2"/>
<dbReference type="InterPro" id="IPR058652">
    <property type="entry name" value="VapC50_C"/>
</dbReference>
<protein>
    <submittedName>
        <fullName evidence="3">PIN domain-containing protein</fullName>
    </submittedName>
</protein>
<comment type="caution">
    <text evidence="3">The sequence shown here is derived from an EMBL/GenBank/DDBJ whole genome shotgun (WGS) entry which is preliminary data.</text>
</comment>
<dbReference type="RefSeq" id="WP_074838695.1">
    <property type="nucleotide sequence ID" value="NZ_FNYY01000020.1"/>
</dbReference>
<evidence type="ECO:0000313" key="3">
    <source>
        <dbReference type="EMBL" id="SEK03746.1"/>
    </source>
</evidence>
<feature type="domain" description="VapC50 C-terminal" evidence="2">
    <location>
        <begin position="133"/>
        <end position="187"/>
    </location>
</feature>
<name>A0A975WDT2_9RHOB</name>
<sequence>MSIVANPFVVILDANVLFPFRVRDVLLTFAHEGLFRARFTDEIMAEWTENLIELKPSLEDSINSQARMIRQTFDECFVTGHMSLIEGLDMPDKDDRHVLAAAIRCSAQVIVTENKRDFPSGLLDDYDIQVLGADDMLVNTYELFPVEAARALGRVRRRYRNPSMTVSEFLLDLTRAGLPKLAAVARRDIEAL</sequence>
<evidence type="ECO:0000313" key="4">
    <source>
        <dbReference type="Proteomes" id="UP000182932"/>
    </source>
</evidence>
<organism evidence="3 4">
    <name type="scientific">Marinovum algicola</name>
    <dbReference type="NCBI Taxonomy" id="42444"/>
    <lineage>
        <taxon>Bacteria</taxon>
        <taxon>Pseudomonadati</taxon>
        <taxon>Pseudomonadota</taxon>
        <taxon>Alphaproteobacteria</taxon>
        <taxon>Rhodobacterales</taxon>
        <taxon>Roseobacteraceae</taxon>
        <taxon>Marinovum</taxon>
    </lineage>
</organism>
<gene>
    <name evidence="3" type="ORF">SAMN04487940_12022</name>
</gene>
<dbReference type="Pfam" id="PF26343">
    <property type="entry name" value="VapC50_C"/>
    <property type="match status" value="1"/>
</dbReference>
<accession>A0A975WDT2</accession>
<feature type="domain" description="PIN" evidence="1">
    <location>
        <begin position="10"/>
        <end position="116"/>
    </location>
</feature>
<evidence type="ECO:0000259" key="1">
    <source>
        <dbReference type="Pfam" id="PF13470"/>
    </source>
</evidence>
<proteinExistence type="predicted"/>
<dbReference type="EMBL" id="FNYY01000020">
    <property type="protein sequence ID" value="SEK03746.1"/>
    <property type="molecule type" value="Genomic_DNA"/>
</dbReference>
<keyword evidence="4" id="KW-1185">Reference proteome</keyword>
<dbReference type="Pfam" id="PF13470">
    <property type="entry name" value="PIN_3"/>
    <property type="match status" value="1"/>
</dbReference>